<keyword evidence="2" id="KW-0472">Membrane</keyword>
<name>A0A9Q0KE44_9MAGN</name>
<dbReference type="EMBL" id="JAMYWD010000006">
    <property type="protein sequence ID" value="KAJ4968831.1"/>
    <property type="molecule type" value="Genomic_DNA"/>
</dbReference>
<keyword evidence="4" id="KW-1185">Reference proteome</keyword>
<dbReference type="AlphaFoldDB" id="A0A9Q0KE44"/>
<sequence length="232" mass="26685">MAMDSSTFSSICFTYSYLMDYHRLLLTTMFCLLFIAFFLVSVCMFSHSIEKAHQSHLLIVEILSSNPSKWVSFISSLPSHLSFNDSGKLDNNGGDSVALDSIKTRDQRGKKKKKRAKKKHQNSPGDDSAEDGSLENKIYLPKNSLSVQEREEKRKGGLRRKKRLIRRHFTLPRQNNEPIQGWKFKMEEEAQVEGRVDHLVQEAHQKLISTELEIRDDQLMVGTGKKGKIRKK</sequence>
<dbReference type="Proteomes" id="UP001141806">
    <property type="component" value="Unassembled WGS sequence"/>
</dbReference>
<proteinExistence type="predicted"/>
<feature type="transmembrane region" description="Helical" evidence="2">
    <location>
        <begin position="24"/>
        <end position="45"/>
    </location>
</feature>
<feature type="compositionally biased region" description="Basic residues" evidence="1">
    <location>
        <begin position="108"/>
        <end position="121"/>
    </location>
</feature>
<evidence type="ECO:0000313" key="3">
    <source>
        <dbReference type="EMBL" id="KAJ4968831.1"/>
    </source>
</evidence>
<keyword evidence="2" id="KW-0812">Transmembrane</keyword>
<protein>
    <submittedName>
        <fullName evidence="3">Uncharacterized protein</fullName>
    </submittedName>
</protein>
<comment type="caution">
    <text evidence="3">The sequence shown here is derived from an EMBL/GenBank/DDBJ whole genome shotgun (WGS) entry which is preliminary data.</text>
</comment>
<organism evidence="3 4">
    <name type="scientific">Protea cynaroides</name>
    <dbReference type="NCBI Taxonomy" id="273540"/>
    <lineage>
        <taxon>Eukaryota</taxon>
        <taxon>Viridiplantae</taxon>
        <taxon>Streptophyta</taxon>
        <taxon>Embryophyta</taxon>
        <taxon>Tracheophyta</taxon>
        <taxon>Spermatophyta</taxon>
        <taxon>Magnoliopsida</taxon>
        <taxon>Proteales</taxon>
        <taxon>Proteaceae</taxon>
        <taxon>Protea</taxon>
    </lineage>
</organism>
<feature type="region of interest" description="Disordered" evidence="1">
    <location>
        <begin position="94"/>
        <end position="161"/>
    </location>
</feature>
<reference evidence="3" key="1">
    <citation type="journal article" date="2023" name="Plant J.">
        <title>The genome of the king protea, Protea cynaroides.</title>
        <authorList>
            <person name="Chang J."/>
            <person name="Duong T.A."/>
            <person name="Schoeman C."/>
            <person name="Ma X."/>
            <person name="Roodt D."/>
            <person name="Barker N."/>
            <person name="Li Z."/>
            <person name="Van de Peer Y."/>
            <person name="Mizrachi E."/>
        </authorList>
    </citation>
    <scope>NUCLEOTIDE SEQUENCE</scope>
    <source>
        <tissue evidence="3">Young leaves</tissue>
    </source>
</reference>
<keyword evidence="2" id="KW-1133">Transmembrane helix</keyword>
<evidence type="ECO:0000256" key="1">
    <source>
        <dbReference type="SAM" id="MobiDB-lite"/>
    </source>
</evidence>
<accession>A0A9Q0KE44</accession>
<evidence type="ECO:0000313" key="4">
    <source>
        <dbReference type="Proteomes" id="UP001141806"/>
    </source>
</evidence>
<gene>
    <name evidence="3" type="ORF">NE237_015532</name>
</gene>
<evidence type="ECO:0000256" key="2">
    <source>
        <dbReference type="SAM" id="Phobius"/>
    </source>
</evidence>